<comment type="caution">
    <text evidence="4">The sequence shown here is derived from an EMBL/GenBank/DDBJ whole genome shotgun (WGS) entry which is preliminary data.</text>
</comment>
<dbReference type="EMBL" id="SYVO01000026">
    <property type="protein sequence ID" value="TKG09840.1"/>
    <property type="molecule type" value="Genomic_DNA"/>
</dbReference>
<dbReference type="Gene3D" id="3.40.50.12780">
    <property type="entry name" value="N-terminal domain of ligase-like"/>
    <property type="match status" value="1"/>
</dbReference>
<dbReference type="PANTHER" id="PTHR43201">
    <property type="entry name" value="ACYL-COA SYNTHETASE"/>
    <property type="match status" value="1"/>
</dbReference>
<dbReference type="Pfam" id="PF00501">
    <property type="entry name" value="AMP-binding"/>
    <property type="match status" value="1"/>
</dbReference>
<gene>
    <name evidence="4" type="ORF">FCV91_09465</name>
</gene>
<evidence type="ECO:0000256" key="2">
    <source>
        <dbReference type="ARBA" id="ARBA00022598"/>
    </source>
</evidence>
<dbReference type="Proteomes" id="UP000305840">
    <property type="component" value="Unassembled WGS sequence"/>
</dbReference>
<proteinExistence type="inferred from homology"/>
<dbReference type="SUPFAM" id="SSF56801">
    <property type="entry name" value="Acetyl-CoA synthetase-like"/>
    <property type="match status" value="1"/>
</dbReference>
<dbReference type="GO" id="GO:0006631">
    <property type="term" value="P:fatty acid metabolic process"/>
    <property type="evidence" value="ECO:0007669"/>
    <property type="project" value="TreeGrafter"/>
</dbReference>
<evidence type="ECO:0000256" key="1">
    <source>
        <dbReference type="ARBA" id="ARBA00006432"/>
    </source>
</evidence>
<comment type="similarity">
    <text evidence="1">Belongs to the ATP-dependent AMP-binding enzyme family.</text>
</comment>
<evidence type="ECO:0000313" key="5">
    <source>
        <dbReference type="Proteomes" id="UP000305840"/>
    </source>
</evidence>
<organism evidence="4 5">
    <name type="scientific">Vibrio lentus</name>
    <dbReference type="NCBI Taxonomy" id="136468"/>
    <lineage>
        <taxon>Bacteria</taxon>
        <taxon>Pseudomonadati</taxon>
        <taxon>Pseudomonadota</taxon>
        <taxon>Gammaproteobacteria</taxon>
        <taxon>Vibrionales</taxon>
        <taxon>Vibrionaceae</taxon>
        <taxon>Vibrio</taxon>
    </lineage>
</organism>
<dbReference type="InterPro" id="IPR042099">
    <property type="entry name" value="ANL_N_sf"/>
</dbReference>
<dbReference type="AlphaFoldDB" id="A0A4U2F3V6"/>
<name>A0A4U2F3V6_9VIBR</name>
<dbReference type="GO" id="GO:0031956">
    <property type="term" value="F:medium-chain fatty acid-CoA ligase activity"/>
    <property type="evidence" value="ECO:0007669"/>
    <property type="project" value="TreeGrafter"/>
</dbReference>
<feature type="domain" description="AMP-dependent synthetase/ligase" evidence="3">
    <location>
        <begin position="43"/>
        <end position="374"/>
    </location>
</feature>
<sequence length="536" mass="61580">MNYMDVESSFFQAELKKRYNEINAVIDSLKLNTTNKIKFRKNKNIKSVTFSVLHQDIHRVANWIIHSVPKGSMVIFYGDTSYEQFVLDLTCLKFGRETLVLPKSMSLDELKSFLSLYNNPLLFCEDNLDTDLEHLTFESILQSASSLLPIYDSTEAAPIESGFYSACCSSGTTSISNSDTKIIRLPYFSFQKTTEAHYGNVSGGSILVWMSYSHFIQRVVAFEALALQFDLIISKPSYAYYDIKKFKPSFMVSAPHLYEMIANSILNRIEKLDRKNRRILRMSDMFLNHKSLNKFKKRFLSLYLSRSIPEISAFENADNFFWNGAPISIDSIKVLTRFGIQIYGAYGISEIGQISSDCMHTYSPGSVGVPSRTVKISEYGEILIKVDENVRTYDSLNLTTDNYIKTSDYGHISKGNLFVTSRKDDVIILGNGKNINPHEVETYFKRKLRTNYACLISGENEDLIIILNNEFGEYIPDIVRNYNYTQRVHASIRKVFLTKELNENSKYITSSKKLKRKLIKKHYVDRVIQGELLTIR</sequence>
<accession>A0A4U2F3V6</accession>
<dbReference type="InterPro" id="IPR000873">
    <property type="entry name" value="AMP-dep_synth/lig_dom"/>
</dbReference>
<keyword evidence="2" id="KW-0436">Ligase</keyword>
<evidence type="ECO:0000313" key="4">
    <source>
        <dbReference type="EMBL" id="TKG09840.1"/>
    </source>
</evidence>
<evidence type="ECO:0000259" key="3">
    <source>
        <dbReference type="Pfam" id="PF00501"/>
    </source>
</evidence>
<protein>
    <recommendedName>
        <fullName evidence="3">AMP-dependent synthetase/ligase domain-containing protein</fullName>
    </recommendedName>
</protein>
<reference evidence="4 5" key="1">
    <citation type="submission" date="2019-04" db="EMBL/GenBank/DDBJ databases">
        <title>A reverse ecology approach based on a biological definition of microbial populations.</title>
        <authorList>
            <person name="Arevalo P."/>
            <person name="Vaninsberghe D."/>
            <person name="Elsherbini J."/>
            <person name="Gore J."/>
            <person name="Polz M."/>
        </authorList>
    </citation>
    <scope>NUCLEOTIDE SEQUENCE [LARGE SCALE GENOMIC DNA]</scope>
    <source>
        <strain evidence="4 5">10N.222.48.A1</strain>
    </source>
</reference>
<dbReference type="PANTHER" id="PTHR43201:SF5">
    <property type="entry name" value="MEDIUM-CHAIN ACYL-COA LIGASE ACSF2, MITOCHONDRIAL"/>
    <property type="match status" value="1"/>
</dbReference>